<geneLocation type="chloroplast" evidence="1"/>
<proteinExistence type="predicted"/>
<keyword evidence="1" id="KW-0150">Chloroplast</keyword>
<organism evidence="1">
    <name type="scientific">Pediastrum angulosum</name>
    <dbReference type="NCBI Taxonomy" id="271408"/>
    <lineage>
        <taxon>Eukaryota</taxon>
        <taxon>Viridiplantae</taxon>
        <taxon>Chlorophyta</taxon>
        <taxon>core chlorophytes</taxon>
        <taxon>Chlorophyceae</taxon>
        <taxon>CS clade</taxon>
        <taxon>Sphaeropleales</taxon>
        <taxon>Hydrodictyaceae</taxon>
        <taxon>Pediastrum</taxon>
    </lineage>
</organism>
<dbReference type="AlphaFoldDB" id="A0A2U8GHS5"/>
<protein>
    <submittedName>
        <fullName evidence="1">Uncharacterized protein</fullName>
    </submittedName>
</protein>
<dbReference type="EMBL" id="MF276978">
    <property type="protein sequence ID" value="AWI68237.1"/>
    <property type="molecule type" value="Genomic_DNA"/>
</dbReference>
<sequence>MTDINQNVGKTPVGLDGMSDGLEKILESTSIITQQPQVNSGVASKQEIETVVMDIIAAKKLSPTQENFNKILASVCHLAQEGATSPKYAENRKVEMYGVSLKVGELRNSCKKVGVTVRKLARGLQNEIITVAKRHNIEGNLSKSYKMENPNYNRQDLIWASDFQTFNENPAMPESVKIWLLENYRSRFKPNSKINYRNLDAQED</sequence>
<accession>A0A2U8GHS5</accession>
<reference evidence="1" key="1">
    <citation type="journal article" date="2018" name="Am. J. Bot.">
        <title>Organellar phylogenomics inform systematics in the green algal family Hydrodictyaceae (Chlorophyceae) and provide clues to the complex evolutionary history of plastid genomes in the green algal tree of life.</title>
        <authorList>
            <person name="McManus H.A."/>
            <person name="Fucikova K."/>
            <person name="Lewis P.O."/>
            <person name="Lewis L.A."/>
            <person name="Karol K.G."/>
        </authorList>
    </citation>
    <scope>NUCLEOTIDE SEQUENCE</scope>
</reference>
<evidence type="ECO:0000313" key="1">
    <source>
        <dbReference type="EMBL" id="AWI68237.1"/>
    </source>
</evidence>
<keyword evidence="1" id="KW-0934">Plastid</keyword>
<name>A0A2U8GHS5_9CHLO</name>